<keyword evidence="6 7" id="KW-0472">Membrane</keyword>
<comment type="subcellular location">
    <subcellularLocation>
        <location evidence="1">Membrane</location>
        <topology evidence="1">Multi-pass membrane protein</topology>
    </subcellularLocation>
</comment>
<sequence length="583" mass="60728">MSAAETRGIRFQPDETPAPALSLGLGLQIVILSLAGIILIPTIVMRAGGASESYLSWAVFATVAICGATTILHAIRIWRIGTGHLVVMGPTGVYIAVCITAVAEGGPALMATLVVVSSVLPLVLAARLPLFQRLLTPTLSATVLMLIPVTVMPAVFGLLTAVPDGTSVMASALSALAVLLVIVGIALKVTGAPRLWAPIVGVVAGSVVAAAFGLYDTDRIIEAPWIGFPTGEWAGFDLEFGPAFWSLLPTFLLVTIIASVRTISGAVAIQRVSWRRPRAVDFRAVQGSITVDGLGNLLTGLAGTVPNASTTVGASVTELTGVASRSVGIATGAILVVIAFLPKALAVVLAIPGPVVAAYLGVLLAMIFIVGMSVAMRDGIDYRKGLIIGVSFWVGIGFQYDMIYPEHVSGIAGGLLRNGVMTGGATAILMTLFVELTKPRRSQLVVAFETSSMPKIRSFLGILADRNGWGAAMAARLDAACEETLLTLLHQDDGSDVANPGRRLRLAVHREGTGAVVEFVVAAQDVNLQDRLALIGDEPGATPAEREVSLRLLRGLASSVHHQQYHGVDIVTVRVAAPMSDAD</sequence>
<comment type="similarity">
    <text evidence="2">Belongs to the nucleobase:cation symporter-2 (NCS2) (TC 2.A.40) family.</text>
</comment>
<protein>
    <submittedName>
        <fullName evidence="8">SupE</fullName>
    </submittedName>
</protein>
<evidence type="ECO:0000256" key="2">
    <source>
        <dbReference type="ARBA" id="ARBA00008821"/>
    </source>
</evidence>
<evidence type="ECO:0000256" key="3">
    <source>
        <dbReference type="ARBA" id="ARBA00022448"/>
    </source>
</evidence>
<proteinExistence type="inferred from homology"/>
<dbReference type="PANTHER" id="PTHR42810">
    <property type="entry name" value="PURINE PERMEASE C1399.01C-RELATED"/>
    <property type="match status" value="1"/>
</dbReference>
<organism evidence="8">
    <name type="scientific">Aplysina aerophoba bacterial symbiont clone pAPKS18</name>
    <dbReference type="NCBI Taxonomy" id="377637"/>
    <lineage>
        <taxon>Bacteria</taxon>
        <taxon>environmental samples</taxon>
    </lineage>
</organism>
<feature type="transmembrane region" description="Helical" evidence="7">
    <location>
        <begin position="243"/>
        <end position="269"/>
    </location>
</feature>
<keyword evidence="4 7" id="KW-0812">Transmembrane</keyword>
<evidence type="ECO:0000256" key="5">
    <source>
        <dbReference type="ARBA" id="ARBA00022989"/>
    </source>
</evidence>
<feature type="transmembrane region" description="Helical" evidence="7">
    <location>
        <begin position="109"/>
        <end position="130"/>
    </location>
</feature>
<dbReference type="InterPro" id="IPR006043">
    <property type="entry name" value="NCS2"/>
</dbReference>
<feature type="transmembrane region" description="Helical" evidence="7">
    <location>
        <begin position="85"/>
        <end position="103"/>
    </location>
</feature>
<evidence type="ECO:0000256" key="6">
    <source>
        <dbReference type="ARBA" id="ARBA00023136"/>
    </source>
</evidence>
<feature type="transmembrane region" description="Helical" evidence="7">
    <location>
        <begin position="20"/>
        <end position="43"/>
    </location>
</feature>
<feature type="transmembrane region" description="Helical" evidence="7">
    <location>
        <begin position="386"/>
        <end position="403"/>
    </location>
</feature>
<dbReference type="PANTHER" id="PTHR42810:SF2">
    <property type="entry name" value="PURINE PERMEASE C1399.01C-RELATED"/>
    <property type="match status" value="1"/>
</dbReference>
<accession>A4U8R2</accession>
<dbReference type="EMBL" id="DQ438987">
    <property type="protein sequence ID" value="ABE03914.1"/>
    <property type="molecule type" value="Genomic_DNA"/>
</dbReference>
<feature type="transmembrane region" description="Helical" evidence="7">
    <location>
        <begin position="142"/>
        <end position="162"/>
    </location>
</feature>
<feature type="transmembrane region" description="Helical" evidence="7">
    <location>
        <begin position="168"/>
        <end position="188"/>
    </location>
</feature>
<evidence type="ECO:0000256" key="1">
    <source>
        <dbReference type="ARBA" id="ARBA00004141"/>
    </source>
</evidence>
<dbReference type="GO" id="GO:0005886">
    <property type="term" value="C:plasma membrane"/>
    <property type="evidence" value="ECO:0007669"/>
    <property type="project" value="TreeGrafter"/>
</dbReference>
<feature type="transmembrane region" description="Helical" evidence="7">
    <location>
        <begin position="55"/>
        <end position="78"/>
    </location>
</feature>
<dbReference type="AlphaFoldDB" id="A4U8R2"/>
<keyword evidence="3" id="KW-0813">Transport</keyword>
<evidence type="ECO:0000256" key="4">
    <source>
        <dbReference type="ARBA" id="ARBA00022692"/>
    </source>
</evidence>
<reference evidence="8" key="1">
    <citation type="journal article" date="2007" name="Appl. Environ. Microbiol.">
        <title>Widespread occurrence and genomic context of unusually small polyketide synthase genes in microbial consortia associated with marine sponges.</title>
        <authorList>
            <person name="Fieseler L."/>
            <person name="Hentschel U."/>
            <person name="Grozdanov L."/>
            <person name="Schirmer A."/>
            <person name="Wen G."/>
            <person name="Platzer M."/>
            <person name="Hrvatin S."/>
            <person name="Butzke D."/>
            <person name="Zimmermann K."/>
            <person name="Piel J."/>
        </authorList>
    </citation>
    <scope>NUCLEOTIDE SEQUENCE</scope>
</reference>
<feature type="transmembrane region" description="Helical" evidence="7">
    <location>
        <begin position="415"/>
        <end position="434"/>
    </location>
</feature>
<name>A4U8R2_9BACT</name>
<feature type="transmembrane region" description="Helical" evidence="7">
    <location>
        <begin position="195"/>
        <end position="215"/>
    </location>
</feature>
<evidence type="ECO:0000313" key="8">
    <source>
        <dbReference type="EMBL" id="ABE03914.1"/>
    </source>
</evidence>
<feature type="transmembrane region" description="Helical" evidence="7">
    <location>
        <begin position="327"/>
        <end position="351"/>
    </location>
</feature>
<evidence type="ECO:0000256" key="7">
    <source>
        <dbReference type="SAM" id="Phobius"/>
    </source>
</evidence>
<gene>
    <name evidence="8" type="primary">supE</name>
</gene>
<dbReference type="GO" id="GO:0042907">
    <property type="term" value="F:xanthine transmembrane transporter activity"/>
    <property type="evidence" value="ECO:0007669"/>
    <property type="project" value="TreeGrafter"/>
</dbReference>
<feature type="transmembrane region" description="Helical" evidence="7">
    <location>
        <begin position="357"/>
        <end position="374"/>
    </location>
</feature>
<dbReference type="Pfam" id="PF00860">
    <property type="entry name" value="Xan_ur_permease"/>
    <property type="match status" value="1"/>
</dbReference>
<keyword evidence="5 7" id="KW-1133">Transmembrane helix</keyword>